<dbReference type="InterPro" id="IPR005693">
    <property type="entry name" value="Mce"/>
</dbReference>
<organism evidence="3 4">
    <name type="scientific">Rhodococcus zopfii</name>
    <dbReference type="NCBI Taxonomy" id="43772"/>
    <lineage>
        <taxon>Bacteria</taxon>
        <taxon>Bacillati</taxon>
        <taxon>Actinomycetota</taxon>
        <taxon>Actinomycetes</taxon>
        <taxon>Mycobacteriales</taxon>
        <taxon>Nocardiaceae</taxon>
        <taxon>Rhodococcus</taxon>
    </lineage>
</organism>
<gene>
    <name evidence="3" type="ORF">F8M49_14615</name>
</gene>
<sequence length="338" mass="35371">MVSLVGYCAVGAICGSLVFNTLAVPVRGSTDRYVLEFTDVEGLNVGNPVTVSGVRVGRVDSVAVADTAGGAALARVTVEIEGDQVLTGDVQAAVRYGDMLGARYVAITMPEPYVDAPGSSEVLAPGSVVPISQTTPPVDLTALMNGFRPLFESLPPEEVNILARSITDTFNGRSDAVAQFLDRVATLTGSLGDREGILGEVVDNMTRLLGTLDNRSDELNSLVNGLAVLGDSVVGDGTRIAGFLDTGSATVDEVADIMAQSDGAFARSLAGLASVTDTWIANTPEFERMLANLPNFANQINRTGRYGSFVSLYLCNFTLKAGDAEVNIFGPTHSPVCR</sequence>
<dbReference type="InterPro" id="IPR052336">
    <property type="entry name" value="MlaD_Phospholipid_Transporter"/>
</dbReference>
<dbReference type="InterPro" id="IPR003399">
    <property type="entry name" value="Mce/MlaD"/>
</dbReference>
<proteinExistence type="predicted"/>
<reference evidence="3 4" key="1">
    <citation type="submission" date="2019-10" db="EMBL/GenBank/DDBJ databases">
        <title>Draft Genome Assembly of Rhodococcus zopfii DSM44189.</title>
        <authorList>
            <person name="Sutton J.M."/>
            <person name="Akob D.M."/>
            <person name="Bushman T.J."/>
        </authorList>
    </citation>
    <scope>NUCLEOTIDE SEQUENCE [LARGE SCALE GENOMIC DNA]</scope>
    <source>
        <strain evidence="3 4">DSM 44189</strain>
    </source>
</reference>
<evidence type="ECO:0000313" key="4">
    <source>
        <dbReference type="Proteomes" id="UP001275440"/>
    </source>
</evidence>
<dbReference type="Pfam" id="PF11887">
    <property type="entry name" value="Mce4_CUP1"/>
    <property type="match status" value="1"/>
</dbReference>
<dbReference type="EMBL" id="WBMO01000001">
    <property type="protein sequence ID" value="MDV2476270.1"/>
    <property type="molecule type" value="Genomic_DNA"/>
</dbReference>
<feature type="domain" description="Mce/MlaD" evidence="1">
    <location>
        <begin position="30"/>
        <end position="109"/>
    </location>
</feature>
<dbReference type="PANTHER" id="PTHR33371">
    <property type="entry name" value="INTERMEMBRANE PHOSPHOLIPID TRANSPORT SYSTEM BINDING PROTEIN MLAD-RELATED"/>
    <property type="match status" value="1"/>
</dbReference>
<dbReference type="Proteomes" id="UP001275440">
    <property type="component" value="Unassembled WGS sequence"/>
</dbReference>
<comment type="caution">
    <text evidence="3">The sequence shown here is derived from an EMBL/GenBank/DDBJ whole genome shotgun (WGS) entry which is preliminary data.</text>
</comment>
<dbReference type="InterPro" id="IPR024516">
    <property type="entry name" value="Mce_C"/>
</dbReference>
<protein>
    <submittedName>
        <fullName evidence="3">MCE family protein</fullName>
    </submittedName>
</protein>
<dbReference type="Pfam" id="PF02470">
    <property type="entry name" value="MlaD"/>
    <property type="match status" value="1"/>
</dbReference>
<name>A0ABU3WQM6_9NOCA</name>
<dbReference type="NCBIfam" id="TIGR00996">
    <property type="entry name" value="Mtu_fam_mce"/>
    <property type="match status" value="1"/>
</dbReference>
<evidence type="ECO:0000313" key="3">
    <source>
        <dbReference type="EMBL" id="MDV2476270.1"/>
    </source>
</evidence>
<accession>A0ABU3WQM6</accession>
<dbReference type="PANTHER" id="PTHR33371:SF17">
    <property type="entry name" value="MCE-FAMILY PROTEIN MCE1B"/>
    <property type="match status" value="1"/>
</dbReference>
<feature type="domain" description="Mammalian cell entry C-terminal" evidence="2">
    <location>
        <begin position="120"/>
        <end position="314"/>
    </location>
</feature>
<evidence type="ECO:0000259" key="1">
    <source>
        <dbReference type="Pfam" id="PF02470"/>
    </source>
</evidence>
<evidence type="ECO:0000259" key="2">
    <source>
        <dbReference type="Pfam" id="PF11887"/>
    </source>
</evidence>
<keyword evidence="4" id="KW-1185">Reference proteome</keyword>